<dbReference type="OrthoDB" id="10053542at2759"/>
<feature type="domain" description="G-protein coupled receptors family 1 profile" evidence="10">
    <location>
        <begin position="39"/>
        <end position="343"/>
    </location>
</feature>
<evidence type="ECO:0000259" key="10">
    <source>
        <dbReference type="PROSITE" id="PS50262"/>
    </source>
</evidence>
<dbReference type="AlphaFoldDB" id="A0A8W8IEI9"/>
<dbReference type="GO" id="GO:0004930">
    <property type="term" value="F:G protein-coupled receptor activity"/>
    <property type="evidence" value="ECO:0007669"/>
    <property type="project" value="UniProtKB-KW"/>
</dbReference>
<keyword evidence="7 8" id="KW-0807">Transducer</keyword>
<dbReference type="GO" id="GO:0005886">
    <property type="term" value="C:plasma membrane"/>
    <property type="evidence" value="ECO:0007669"/>
    <property type="project" value="TreeGrafter"/>
</dbReference>
<dbReference type="RefSeq" id="XP_065944422.1">
    <property type="nucleotide sequence ID" value="XM_066088350.1"/>
</dbReference>
<keyword evidence="2 8" id="KW-0812">Transmembrane</keyword>
<dbReference type="RefSeq" id="XP_065944423.1">
    <property type="nucleotide sequence ID" value="XM_066088351.1"/>
</dbReference>
<feature type="transmembrane region" description="Helical" evidence="9">
    <location>
        <begin position="325"/>
        <end position="346"/>
    </location>
</feature>
<evidence type="ECO:0000256" key="4">
    <source>
        <dbReference type="ARBA" id="ARBA00023040"/>
    </source>
</evidence>
<dbReference type="PANTHER" id="PTHR24243:SF224">
    <property type="entry name" value="G-PROTEIN COUPLED RECEPTOR 19-RELATED"/>
    <property type="match status" value="1"/>
</dbReference>
<feature type="transmembrane region" description="Helical" evidence="9">
    <location>
        <begin position="99"/>
        <end position="117"/>
    </location>
</feature>
<dbReference type="RefSeq" id="XP_065944424.1">
    <property type="nucleotide sequence ID" value="XM_066088352.1"/>
</dbReference>
<dbReference type="EnsemblMetazoa" id="G13561.2">
    <property type="protein sequence ID" value="G13561.2:cds"/>
    <property type="gene ID" value="G13561"/>
</dbReference>
<evidence type="ECO:0000256" key="8">
    <source>
        <dbReference type="RuleBase" id="RU000688"/>
    </source>
</evidence>
<dbReference type="RefSeq" id="XP_065944427.1">
    <property type="nucleotide sequence ID" value="XM_066088355.1"/>
</dbReference>
<feature type="transmembrane region" description="Helical" evidence="9">
    <location>
        <begin position="60"/>
        <end position="79"/>
    </location>
</feature>
<dbReference type="EnsemblMetazoa" id="G13561.1">
    <property type="protein sequence ID" value="G13561.1:cds"/>
    <property type="gene ID" value="G13561"/>
</dbReference>
<dbReference type="PROSITE" id="PS50262">
    <property type="entry name" value="G_PROTEIN_RECEP_F1_2"/>
    <property type="match status" value="1"/>
</dbReference>
<feature type="transmembrane region" description="Helical" evidence="9">
    <location>
        <begin position="190"/>
        <end position="216"/>
    </location>
</feature>
<dbReference type="Pfam" id="PF00001">
    <property type="entry name" value="7tm_1"/>
    <property type="match status" value="1"/>
</dbReference>
<evidence type="ECO:0000256" key="3">
    <source>
        <dbReference type="ARBA" id="ARBA00022989"/>
    </source>
</evidence>
<feature type="transmembrane region" description="Helical" evidence="9">
    <location>
        <begin position="284"/>
        <end position="305"/>
    </location>
</feature>
<organism evidence="11 12">
    <name type="scientific">Magallana gigas</name>
    <name type="common">Pacific oyster</name>
    <name type="synonym">Crassostrea gigas</name>
    <dbReference type="NCBI Taxonomy" id="29159"/>
    <lineage>
        <taxon>Eukaryota</taxon>
        <taxon>Metazoa</taxon>
        <taxon>Spiralia</taxon>
        <taxon>Lophotrochozoa</taxon>
        <taxon>Mollusca</taxon>
        <taxon>Bivalvia</taxon>
        <taxon>Autobranchia</taxon>
        <taxon>Pteriomorphia</taxon>
        <taxon>Ostreida</taxon>
        <taxon>Ostreoidea</taxon>
        <taxon>Ostreidae</taxon>
        <taxon>Magallana</taxon>
    </lineage>
</organism>
<proteinExistence type="inferred from homology"/>
<evidence type="ECO:0000313" key="11">
    <source>
        <dbReference type="EnsemblMetazoa" id="G13561.2:cds"/>
    </source>
</evidence>
<dbReference type="InterPro" id="IPR017452">
    <property type="entry name" value="GPCR_Rhodpsn_7TM"/>
</dbReference>
<evidence type="ECO:0000256" key="5">
    <source>
        <dbReference type="ARBA" id="ARBA00023136"/>
    </source>
</evidence>
<dbReference type="RefSeq" id="XP_065944426.1">
    <property type="nucleotide sequence ID" value="XM_066088354.1"/>
</dbReference>
<comment type="subcellular location">
    <subcellularLocation>
        <location evidence="1">Membrane</location>
        <topology evidence="1">Multi-pass membrane protein</topology>
    </subcellularLocation>
</comment>
<dbReference type="GeneID" id="105346149"/>
<dbReference type="Gene3D" id="1.20.1070.10">
    <property type="entry name" value="Rhodopsin 7-helix transmembrane proteins"/>
    <property type="match status" value="1"/>
</dbReference>
<evidence type="ECO:0000256" key="2">
    <source>
        <dbReference type="ARBA" id="ARBA00022692"/>
    </source>
</evidence>
<comment type="similarity">
    <text evidence="8">Belongs to the G-protein coupled receptor 1 family.</text>
</comment>
<dbReference type="Proteomes" id="UP000005408">
    <property type="component" value="Unassembled WGS sequence"/>
</dbReference>
<dbReference type="OMA" id="FDFNIIC"/>
<dbReference type="KEGG" id="crg:105346149"/>
<accession>A0A8W8IEI9</accession>
<sequence length="370" mass="42275">MEDNTTSLITLDYVIQHKLQENIAAIVFTCVLLLIGIPGNSLVCYVYLRWKEKGSSKVFILSLAIVDLFNCLITMPTELAMMTNPMNFDFNIICKLSRFFTYLCNTFAALIMVVIAIDRYQRICSSSKRGMSVRHANIGIVICLVVSIFSTWPALVMYGTFTTVLDTNVFAKNCLVENRFLNSPFVLSYFAFHSIATITIFTVISVLYSFIGIAVYKRWKFRKQYMSNSKDVLVRLSRTNNSQNNLTSRESTTVDSLSVIRNVKIKDVHTPPGIPKLRLEKTTLMLFIVTLAYILSFLPFLSLAIHRSVHPGEWEHISYGGEVVYQVFLRSYLINSCANPIIYSFFNSLFRRECEKMCCPRRRVIATSLS</sequence>
<keyword evidence="12" id="KW-1185">Reference proteome</keyword>
<feature type="transmembrane region" description="Helical" evidence="9">
    <location>
        <begin position="138"/>
        <end position="161"/>
    </location>
</feature>
<dbReference type="RefSeq" id="XP_065944425.1">
    <property type="nucleotide sequence ID" value="XM_066088353.1"/>
</dbReference>
<evidence type="ECO:0000256" key="6">
    <source>
        <dbReference type="ARBA" id="ARBA00023170"/>
    </source>
</evidence>
<keyword evidence="5 9" id="KW-0472">Membrane</keyword>
<keyword evidence="3 9" id="KW-1133">Transmembrane helix</keyword>
<dbReference type="PANTHER" id="PTHR24243">
    <property type="entry name" value="G-PROTEIN COUPLED RECEPTOR"/>
    <property type="match status" value="1"/>
</dbReference>
<evidence type="ECO:0000256" key="1">
    <source>
        <dbReference type="ARBA" id="ARBA00004141"/>
    </source>
</evidence>
<evidence type="ECO:0000256" key="9">
    <source>
        <dbReference type="SAM" id="Phobius"/>
    </source>
</evidence>
<evidence type="ECO:0000256" key="7">
    <source>
        <dbReference type="ARBA" id="ARBA00023224"/>
    </source>
</evidence>
<keyword evidence="4 8" id="KW-0297">G-protein coupled receptor</keyword>
<dbReference type="CDD" id="cd00637">
    <property type="entry name" value="7tm_classA_rhodopsin-like"/>
    <property type="match status" value="1"/>
</dbReference>
<dbReference type="PRINTS" id="PR00237">
    <property type="entry name" value="GPCRRHODOPSN"/>
</dbReference>
<dbReference type="SUPFAM" id="SSF81321">
    <property type="entry name" value="Family A G protein-coupled receptor-like"/>
    <property type="match status" value="1"/>
</dbReference>
<name>A0A8W8IEI9_MAGGI</name>
<dbReference type="InterPro" id="IPR000276">
    <property type="entry name" value="GPCR_Rhodpsn"/>
</dbReference>
<protein>
    <recommendedName>
        <fullName evidence="10">G-protein coupled receptors family 1 profile domain-containing protein</fullName>
    </recommendedName>
</protein>
<feature type="transmembrane region" description="Helical" evidence="9">
    <location>
        <begin position="23"/>
        <end position="48"/>
    </location>
</feature>
<reference evidence="11" key="1">
    <citation type="submission" date="2022-08" db="UniProtKB">
        <authorList>
            <consortium name="EnsemblMetazoa"/>
        </authorList>
    </citation>
    <scope>IDENTIFICATION</scope>
    <source>
        <strain evidence="11">05x7-T-G4-1.051#20</strain>
    </source>
</reference>
<keyword evidence="6 8" id="KW-0675">Receptor</keyword>
<dbReference type="PROSITE" id="PS00237">
    <property type="entry name" value="G_PROTEIN_RECEP_F1_1"/>
    <property type="match status" value="1"/>
</dbReference>
<evidence type="ECO:0000313" key="12">
    <source>
        <dbReference type="Proteomes" id="UP000005408"/>
    </source>
</evidence>